<protein>
    <recommendedName>
        <fullName evidence="3">Prenyltransferase and squalene oxidase repeat-containing protein</fullName>
    </recommendedName>
</protein>
<proteinExistence type="predicted"/>
<dbReference type="Proteomes" id="UP000245845">
    <property type="component" value="Unassembled WGS sequence"/>
</dbReference>
<evidence type="ECO:0008006" key="3">
    <source>
        <dbReference type="Google" id="ProtNLM"/>
    </source>
</evidence>
<dbReference type="EMBL" id="QGDL01000001">
    <property type="protein sequence ID" value="PWJ32261.1"/>
    <property type="molecule type" value="Genomic_DNA"/>
</dbReference>
<evidence type="ECO:0000313" key="1">
    <source>
        <dbReference type="EMBL" id="PWJ32261.1"/>
    </source>
</evidence>
<accession>A0A2Y9B9I6</accession>
<organism evidence="1 2">
    <name type="scientific">Faecalicatena orotica</name>
    <dbReference type="NCBI Taxonomy" id="1544"/>
    <lineage>
        <taxon>Bacteria</taxon>
        <taxon>Bacillati</taxon>
        <taxon>Bacillota</taxon>
        <taxon>Clostridia</taxon>
        <taxon>Lachnospirales</taxon>
        <taxon>Lachnospiraceae</taxon>
        <taxon>Faecalicatena</taxon>
    </lineage>
</organism>
<dbReference type="InterPro" id="IPR008930">
    <property type="entry name" value="Terpenoid_cyclase/PrenylTrfase"/>
</dbReference>
<sequence length="344" mass="38961">MSFFYNTEYRSYDMIISKRQMEETALKTLDQKAYQEVRTWMHRNARELELALWKFHFEGGSREEVVQALACYQNEDGGFSSTIEPDIWNPESAPYSAVVVTGILRGIGFLDNEGAAHPVVQGILRYLDSGVHSDEAGWHFSVPSNDLYAHAPWWSYSEESNRVQDLGLTATLCAFVLGYADRDSALFQKAAGYTKQILEKVSDTEDLGEMGAGGVLALLGEIMRTGLADSFECGSLMEKMAAAVNQRIERNPEKWAGYTPRPSEFIPSTESPFYKGNEEIVEKELDYLVETRNPGGVWNITWNWFNLGEKYAKEFAISENWWMGVKAIDIMLFLRNFGRISAPV</sequence>
<gene>
    <name evidence="1" type="ORF">A8806_101549</name>
</gene>
<keyword evidence="2" id="KW-1185">Reference proteome</keyword>
<comment type="caution">
    <text evidence="1">The sequence shown here is derived from an EMBL/GenBank/DDBJ whole genome shotgun (WGS) entry which is preliminary data.</text>
</comment>
<dbReference type="SUPFAM" id="SSF48239">
    <property type="entry name" value="Terpenoid cyclases/Protein prenyltransferases"/>
    <property type="match status" value="1"/>
</dbReference>
<dbReference type="AlphaFoldDB" id="A0A2Y9B9I6"/>
<reference evidence="1 2" key="1">
    <citation type="submission" date="2018-05" db="EMBL/GenBank/DDBJ databases">
        <title>The Hungate 1000. A catalogue of reference genomes from the rumen microbiome.</title>
        <authorList>
            <person name="Kelly W."/>
        </authorList>
    </citation>
    <scope>NUCLEOTIDE SEQUENCE [LARGE SCALE GENOMIC DNA]</scope>
    <source>
        <strain evidence="1 2">NLAE-zl-C242</strain>
    </source>
</reference>
<name>A0A2Y9B9I6_9FIRM</name>
<evidence type="ECO:0000313" key="2">
    <source>
        <dbReference type="Proteomes" id="UP000245845"/>
    </source>
</evidence>